<proteinExistence type="predicted"/>
<keyword evidence="8" id="KW-0732">Signal</keyword>
<dbReference type="InterPro" id="IPR017978">
    <property type="entry name" value="GPCR_3_C"/>
</dbReference>
<evidence type="ECO:0000256" key="4">
    <source>
        <dbReference type="ARBA" id="ARBA00023136"/>
    </source>
</evidence>
<dbReference type="Gene3D" id="3.40.50.2300">
    <property type="match status" value="3"/>
</dbReference>
<feature type="transmembrane region" description="Helical" evidence="7">
    <location>
        <begin position="1189"/>
        <end position="1209"/>
    </location>
</feature>
<reference evidence="11" key="1">
    <citation type="submission" date="2022-11" db="UniProtKB">
        <authorList>
            <consortium name="WormBaseParasite"/>
        </authorList>
    </citation>
    <scope>IDENTIFICATION</scope>
</reference>
<keyword evidence="2 7" id="KW-0812">Transmembrane</keyword>
<comment type="subcellular location">
    <subcellularLocation>
        <location evidence="1">Membrane</location>
        <topology evidence="1">Multi-pass membrane protein</topology>
    </subcellularLocation>
</comment>
<dbReference type="Pfam" id="PF00003">
    <property type="entry name" value="7tm_3"/>
    <property type="match status" value="1"/>
</dbReference>
<dbReference type="GO" id="GO:0004930">
    <property type="term" value="F:G protein-coupled receptor activity"/>
    <property type="evidence" value="ECO:0007669"/>
    <property type="project" value="InterPro"/>
</dbReference>
<feature type="transmembrane region" description="Helical" evidence="7">
    <location>
        <begin position="1119"/>
        <end position="1139"/>
    </location>
</feature>
<keyword evidence="6" id="KW-0325">Glycoprotein</keyword>
<protein>
    <submittedName>
        <fullName evidence="11">G-protein coupled receptors family 3 profile domain-containing protein</fullName>
    </submittedName>
</protein>
<dbReference type="PROSITE" id="PS50259">
    <property type="entry name" value="G_PROTEIN_RECEP_F3_4"/>
    <property type="match status" value="1"/>
</dbReference>
<dbReference type="OMA" id="YRTIGNW"/>
<sequence length="1389" mass="158199">MTFHILSLASWTLLLCAGLETVKLLEECSPSEAKPIVKLGPNDAHFIIGWFLNLRENCTVINPKAVEELFAVDWVLSYWNSKTINREKLGVHVYETCSDEKKFLYSMINILHETQFFDQSRCRNVTGRRIIELLDSKRITCGRHGPPGKCSDFRAISISMPSSELCSSQNGFLVPPDIKSAEALLSVLKSTNLPTITYSPFSHLILKEAGIKTFSTVPILENYLELTTGILKSTQCNLVTVFYDSKIISDKILRKIRSHLENAKAKIFQTVTLDDLKLNQKIWHQFSSNRSNVVLCLSDELLANRLTTMCQERGVSKAFLVIPTDPDSYFENKHKILNFDQYPKNPMIIMHHVLSSTFESEYKNYLADQIFKNVTFTRQYLETEFNCEDCAKVSKNEILTKTLNKPLVEPLAMAVYTMGLLSHNRITSLENVGYTFVKGDPTFLQHQMLKFDTVNNVASGMVIRAYKISKTDAGIPFQADVAEYGTNISAPYIYNPRDLFSTVDHKLKIQSSCSYSVAECVTCSKIFELPLKGDVHVQQAADLYLLGLFDLKRWDRPSKSCRYGGQGTMDVRSIINPLAFTYVLETMKRKYADLNILEHVNVATILADTCGSGRNTVELIAQIFNSDCLQGEAEQNGLNITIPTYNIAGVAAGLTESSHLVARQIFATSDARHTNALLIGGTSDQTTPHFNEMNTMPDYEMQGKVLLQLLGNNKWDHVTVVISVTDAQSSKFYNIFKILAKINDVCIGEEVFLLPVEKINATLSKKPSAKVIVMFTSAQDTVYYVQSQQGFPNLIYILVGEAYNFEWHLFNVQDHKQKLDIAKIRYQLLGSLSIQPNLKLDTDIVDFLIKVNPNLLSEPWFLDFWQNYFECTLKNATTTKLFSKICPEHEQRLFPEVFLDSNKNLLNREAFFIHSIESFVFALDATYKRLCPEQIGLCTEFFEQYHEFLNDFARKTTKVDQFAVYQYKRRHVEEMNEYEQIGFWSSAEGLNIREPILWYSGEEKSANFTLPESSCKLPYCRCHLSNDFFSKPIVEDDASSLGASNRHQDFIFSNTVDEVDNPSPAGIFDGLPLRRHAWTSLVWTYGVLVAATLLLMVTLAVLVLVVVKVWNGSIRGNQSLGICLLLGVCQLYVACYFFVFDPSETLCRLRYFGHSLSYCICFGVMIAKACQLRNSEILGANGHISFWNYWLLLFFIVAVQLALNLQWVLAKNPAIKVFTETGSHEREISIKCDWNAPEFVASQAYVLILLILASFLAYISRNVKRNYKETRWLLYTCWFCLPTCFLWSLLYLIMPPEYQDPLIAVHLIIIGTAILCFMFGPKVYILLSYEPILVEVPPMMTTLTTSAANAFHHQRKYQSSLSFEQRIRKLCENECNQTARAWDNLDTEL</sequence>
<dbReference type="InterPro" id="IPR028082">
    <property type="entry name" value="Peripla_BP_I"/>
</dbReference>
<dbReference type="Pfam" id="PF01094">
    <property type="entry name" value="ANF_receptor"/>
    <property type="match status" value="1"/>
</dbReference>
<evidence type="ECO:0000256" key="7">
    <source>
        <dbReference type="SAM" id="Phobius"/>
    </source>
</evidence>
<dbReference type="GO" id="GO:0016020">
    <property type="term" value="C:membrane"/>
    <property type="evidence" value="ECO:0007669"/>
    <property type="project" value="UniProtKB-SubCell"/>
</dbReference>
<dbReference type="InterPro" id="IPR001828">
    <property type="entry name" value="ANF_lig-bd_rcpt"/>
</dbReference>
<dbReference type="WBParaSite" id="nRc.2.0.1.t23594-RA">
    <property type="protein sequence ID" value="nRc.2.0.1.t23594-RA"/>
    <property type="gene ID" value="nRc.2.0.1.g23594"/>
</dbReference>
<dbReference type="PANTHER" id="PTHR24060">
    <property type="entry name" value="METABOTROPIC GLUTAMATE RECEPTOR"/>
    <property type="match status" value="1"/>
</dbReference>
<feature type="transmembrane region" description="Helical" evidence="7">
    <location>
        <begin position="1151"/>
        <end position="1169"/>
    </location>
</feature>
<evidence type="ECO:0000256" key="3">
    <source>
        <dbReference type="ARBA" id="ARBA00022989"/>
    </source>
</evidence>
<keyword evidence="4 7" id="KW-0472">Membrane</keyword>
<feature type="chain" id="PRO_5037180714" evidence="8">
    <location>
        <begin position="19"/>
        <end position="1389"/>
    </location>
</feature>
<evidence type="ECO:0000256" key="6">
    <source>
        <dbReference type="ARBA" id="ARBA00023180"/>
    </source>
</evidence>
<evidence type="ECO:0000256" key="1">
    <source>
        <dbReference type="ARBA" id="ARBA00004141"/>
    </source>
</evidence>
<dbReference type="CDD" id="cd13953">
    <property type="entry name" value="7tm_classC_mGluR-like"/>
    <property type="match status" value="1"/>
</dbReference>
<accession>A0A915JAT6</accession>
<feature type="domain" description="G-protein coupled receptors family 3 profile" evidence="9">
    <location>
        <begin position="1087"/>
        <end position="1327"/>
    </location>
</feature>
<dbReference type="PRINTS" id="PR00248">
    <property type="entry name" value="GPCRMGR"/>
</dbReference>
<evidence type="ECO:0000256" key="8">
    <source>
        <dbReference type="SAM" id="SignalP"/>
    </source>
</evidence>
<dbReference type="Proteomes" id="UP000887565">
    <property type="component" value="Unplaced"/>
</dbReference>
<evidence type="ECO:0000256" key="5">
    <source>
        <dbReference type="ARBA" id="ARBA00023170"/>
    </source>
</evidence>
<dbReference type="InterPro" id="IPR000337">
    <property type="entry name" value="GPCR_3"/>
</dbReference>
<evidence type="ECO:0000313" key="11">
    <source>
        <dbReference type="WBParaSite" id="nRc.2.0.1.t23594-RA"/>
    </source>
</evidence>
<keyword evidence="10" id="KW-1185">Reference proteome</keyword>
<feature type="signal peptide" evidence="8">
    <location>
        <begin position="1"/>
        <end position="18"/>
    </location>
</feature>
<keyword evidence="3 7" id="KW-1133">Transmembrane helix</keyword>
<organism evidence="10 11">
    <name type="scientific">Romanomermis culicivorax</name>
    <name type="common">Nematode worm</name>
    <dbReference type="NCBI Taxonomy" id="13658"/>
    <lineage>
        <taxon>Eukaryota</taxon>
        <taxon>Metazoa</taxon>
        <taxon>Ecdysozoa</taxon>
        <taxon>Nematoda</taxon>
        <taxon>Enoplea</taxon>
        <taxon>Dorylaimia</taxon>
        <taxon>Mermithida</taxon>
        <taxon>Mermithoidea</taxon>
        <taxon>Mermithidae</taxon>
        <taxon>Romanomermis</taxon>
    </lineage>
</organism>
<evidence type="ECO:0000313" key="10">
    <source>
        <dbReference type="Proteomes" id="UP000887565"/>
    </source>
</evidence>
<feature type="transmembrane region" description="Helical" evidence="7">
    <location>
        <begin position="1082"/>
        <end position="1107"/>
    </location>
</feature>
<feature type="transmembrane region" description="Helical" evidence="7">
    <location>
        <begin position="1243"/>
        <end position="1260"/>
    </location>
</feature>
<dbReference type="SUPFAM" id="SSF53822">
    <property type="entry name" value="Periplasmic binding protein-like I"/>
    <property type="match status" value="2"/>
</dbReference>
<evidence type="ECO:0000256" key="2">
    <source>
        <dbReference type="ARBA" id="ARBA00022692"/>
    </source>
</evidence>
<dbReference type="InterPro" id="IPR050726">
    <property type="entry name" value="mGluR"/>
</dbReference>
<feature type="transmembrane region" description="Helical" evidence="7">
    <location>
        <begin position="1302"/>
        <end position="1320"/>
    </location>
</feature>
<evidence type="ECO:0000259" key="9">
    <source>
        <dbReference type="PROSITE" id="PS50259"/>
    </source>
</evidence>
<keyword evidence="5" id="KW-0675">Receptor</keyword>
<name>A0A915JAT6_ROMCU</name>
<feature type="transmembrane region" description="Helical" evidence="7">
    <location>
        <begin position="1272"/>
        <end position="1290"/>
    </location>
</feature>